<sequence>MSQTFLLEIGLEEIPAHVVTPSRQQLVKRAADFLKEERLDYGEIKSFATPRRLAIMVTEVAAKQADIKEELRGPAKRIAQDADGNWTKAAQGFVRGQGLTTDDITFKQQKGEDYVFVNKFIPGKSATEVLSGMDKVITSMTFPTNMHWGSYDFEYIRPIHWLVALLDQAIVPLKVLDIKSGRTTRGHRFLGKSVDLAQATDYESALAAQFVIVDPTKRKAEIKQQITDLAQANNWVVELDADLLEEVNNLVEYPTAFAGSFKEKYLQMPDEVLITSMKDHQRFFYARNQAGKLLPIFISVRNGNRDYLDNVISGNEKVLTARLEDAQFFYNEDQQQTIAAYVERLKKVTFHEKIGTMYEKMQRVQLIGQLLGKNLGLTSTELADLQRASEIYKFDLMTGMVGEFPELQGVMGEKYALLQGEKPAVATAIREHYMPISADGELPQTKVGAVLAVADKIDSIASFFAVGLIPTGSNDPYALRRQAAGIVRIVKAENWHLDISTLQQQSSQLLAEHNATFGLKLDAHITELQQFINERMRQWFGQHKVRYDIVDAVLASHENDLQQMFAAAKVLEQRKDDPAFKSTIEALTRVLRLSEKADFKSQASLTVDPALFENDAEQQLYSAVEAVRNQAAQRTIAENYQALEQLRPLIADYFEATMVMVDDEAVRNNRLKQLAILAHLIFSIADLNQLIVK</sequence>
<comment type="subcellular location">
    <subcellularLocation>
        <location evidence="1 10">Cytoplasm</location>
    </subcellularLocation>
</comment>
<evidence type="ECO:0000256" key="3">
    <source>
        <dbReference type="ARBA" id="ARBA00022490"/>
    </source>
</evidence>
<keyword evidence="3 10" id="KW-0963">Cytoplasm</keyword>
<dbReference type="NCBIfam" id="TIGR00211">
    <property type="entry name" value="glyS"/>
    <property type="match status" value="1"/>
</dbReference>
<reference evidence="12 13" key="1">
    <citation type="journal article" date="2015" name="Genome Announc.">
        <title>Expanding the biotechnology potential of lactobacilli through comparative genomics of 213 strains and associated genera.</title>
        <authorList>
            <person name="Sun Z."/>
            <person name="Harris H.M."/>
            <person name="McCann A."/>
            <person name="Guo C."/>
            <person name="Argimon S."/>
            <person name="Zhang W."/>
            <person name="Yang X."/>
            <person name="Jeffery I.B."/>
            <person name="Cooney J.C."/>
            <person name="Kagawa T.F."/>
            <person name="Liu W."/>
            <person name="Song Y."/>
            <person name="Salvetti E."/>
            <person name="Wrobel A."/>
            <person name="Rasinkangas P."/>
            <person name="Parkhill J."/>
            <person name="Rea M.C."/>
            <person name="O'Sullivan O."/>
            <person name="Ritari J."/>
            <person name="Douillard F.P."/>
            <person name="Paul Ross R."/>
            <person name="Yang R."/>
            <person name="Briner A.E."/>
            <person name="Felis G.E."/>
            <person name="de Vos W.M."/>
            <person name="Barrangou R."/>
            <person name="Klaenhammer T.R."/>
            <person name="Caufield P.W."/>
            <person name="Cui Y."/>
            <person name="Zhang H."/>
            <person name="O'Toole P.W."/>
        </authorList>
    </citation>
    <scope>NUCLEOTIDE SEQUENCE [LARGE SCALE GENOMIC DNA]</scope>
    <source>
        <strain evidence="12 13">DSM 20001</strain>
    </source>
</reference>
<evidence type="ECO:0000256" key="7">
    <source>
        <dbReference type="ARBA" id="ARBA00022917"/>
    </source>
</evidence>
<dbReference type="PANTHER" id="PTHR30075:SF2">
    <property type="entry name" value="GLYCINE--TRNA LIGASE, CHLOROPLASTIC_MITOCHONDRIAL 2"/>
    <property type="match status" value="1"/>
</dbReference>
<dbReference type="RefSeq" id="WP_010010004.1">
    <property type="nucleotide sequence ID" value="NZ_AZCN01000058.1"/>
</dbReference>
<evidence type="ECO:0000256" key="2">
    <source>
        <dbReference type="ARBA" id="ARBA00008226"/>
    </source>
</evidence>
<dbReference type="eggNOG" id="COG0751">
    <property type="taxonomic scope" value="Bacteria"/>
</dbReference>
<keyword evidence="6 10" id="KW-0067">ATP-binding</keyword>
<dbReference type="GO" id="GO:0004814">
    <property type="term" value="F:arginine-tRNA ligase activity"/>
    <property type="evidence" value="ECO:0007669"/>
    <property type="project" value="InterPro"/>
</dbReference>
<dbReference type="Pfam" id="PF05746">
    <property type="entry name" value="DALR_1"/>
    <property type="match status" value="1"/>
</dbReference>
<keyword evidence="4 10" id="KW-0436">Ligase</keyword>
<evidence type="ECO:0000256" key="9">
    <source>
        <dbReference type="ARBA" id="ARBA00047937"/>
    </source>
</evidence>
<evidence type="ECO:0000256" key="5">
    <source>
        <dbReference type="ARBA" id="ARBA00022741"/>
    </source>
</evidence>
<dbReference type="GO" id="GO:0006420">
    <property type="term" value="P:arginyl-tRNA aminoacylation"/>
    <property type="evidence" value="ECO:0007669"/>
    <property type="project" value="InterPro"/>
</dbReference>
<dbReference type="PANTHER" id="PTHR30075">
    <property type="entry name" value="GLYCYL-TRNA SYNTHETASE"/>
    <property type="match status" value="1"/>
</dbReference>
<evidence type="ECO:0000313" key="12">
    <source>
        <dbReference type="EMBL" id="KRK15060.1"/>
    </source>
</evidence>
<dbReference type="PROSITE" id="PS50861">
    <property type="entry name" value="AA_TRNA_LIGASE_II_GLYAB"/>
    <property type="match status" value="1"/>
</dbReference>
<evidence type="ECO:0000256" key="6">
    <source>
        <dbReference type="ARBA" id="ARBA00022840"/>
    </source>
</evidence>
<evidence type="ECO:0000259" key="11">
    <source>
        <dbReference type="Pfam" id="PF05746"/>
    </source>
</evidence>
<protein>
    <recommendedName>
        <fullName evidence="10">Glycine--tRNA ligase beta subunit</fullName>
        <ecNumber evidence="10">6.1.1.14</ecNumber>
    </recommendedName>
    <alternativeName>
        <fullName evidence="10">Glycyl-tRNA synthetase beta subunit</fullName>
        <shortName evidence="10">GlyRS</shortName>
    </alternativeName>
</protein>
<dbReference type="PRINTS" id="PR01045">
    <property type="entry name" value="TRNASYNTHGB"/>
</dbReference>
<dbReference type="Pfam" id="PF02092">
    <property type="entry name" value="tRNA_synt_2f"/>
    <property type="match status" value="1"/>
</dbReference>
<evidence type="ECO:0000256" key="8">
    <source>
        <dbReference type="ARBA" id="ARBA00023146"/>
    </source>
</evidence>
<evidence type="ECO:0000256" key="4">
    <source>
        <dbReference type="ARBA" id="ARBA00022598"/>
    </source>
</evidence>
<dbReference type="InterPro" id="IPR008909">
    <property type="entry name" value="DALR_anticod-bd"/>
</dbReference>
<evidence type="ECO:0000256" key="1">
    <source>
        <dbReference type="ARBA" id="ARBA00004496"/>
    </source>
</evidence>
<gene>
    <name evidence="10" type="primary">glyS</name>
    <name evidence="12" type="ORF">FD22_GL001934</name>
</gene>
<dbReference type="AlphaFoldDB" id="A0A0R1F772"/>
<comment type="caution">
    <text evidence="12">The sequence shown here is derived from an EMBL/GenBank/DDBJ whole genome shotgun (WGS) entry which is preliminary data.</text>
</comment>
<organism evidence="12 13">
    <name type="scientific">Loigolactobacillus coryniformis subsp. coryniformis KCTC 3167 = DSM 20001</name>
    <dbReference type="NCBI Taxonomy" id="913848"/>
    <lineage>
        <taxon>Bacteria</taxon>
        <taxon>Bacillati</taxon>
        <taxon>Bacillota</taxon>
        <taxon>Bacilli</taxon>
        <taxon>Lactobacillales</taxon>
        <taxon>Lactobacillaceae</taxon>
        <taxon>Loigolactobacillus</taxon>
    </lineage>
</organism>
<dbReference type="SUPFAM" id="SSF109604">
    <property type="entry name" value="HD-domain/PDEase-like"/>
    <property type="match status" value="1"/>
</dbReference>
<keyword evidence="7 10" id="KW-0648">Protein biosynthesis</keyword>
<dbReference type="Proteomes" id="UP000051181">
    <property type="component" value="Unassembled WGS sequence"/>
</dbReference>
<evidence type="ECO:0000256" key="10">
    <source>
        <dbReference type="HAMAP-Rule" id="MF_00255"/>
    </source>
</evidence>
<dbReference type="EMBL" id="AZCN01000058">
    <property type="protein sequence ID" value="KRK15060.1"/>
    <property type="molecule type" value="Genomic_DNA"/>
</dbReference>
<comment type="catalytic activity">
    <reaction evidence="9 10">
        <text>tRNA(Gly) + glycine + ATP = glycyl-tRNA(Gly) + AMP + diphosphate</text>
        <dbReference type="Rhea" id="RHEA:16013"/>
        <dbReference type="Rhea" id="RHEA-COMP:9664"/>
        <dbReference type="Rhea" id="RHEA-COMP:9683"/>
        <dbReference type="ChEBI" id="CHEBI:30616"/>
        <dbReference type="ChEBI" id="CHEBI:33019"/>
        <dbReference type="ChEBI" id="CHEBI:57305"/>
        <dbReference type="ChEBI" id="CHEBI:78442"/>
        <dbReference type="ChEBI" id="CHEBI:78522"/>
        <dbReference type="ChEBI" id="CHEBI:456215"/>
        <dbReference type="EC" id="6.1.1.14"/>
    </reaction>
</comment>
<proteinExistence type="inferred from homology"/>
<keyword evidence="5 10" id="KW-0547">Nucleotide-binding</keyword>
<evidence type="ECO:0000313" key="13">
    <source>
        <dbReference type="Proteomes" id="UP000051181"/>
    </source>
</evidence>
<dbReference type="InterPro" id="IPR006194">
    <property type="entry name" value="Gly-tRNA-synth_heterodimer"/>
</dbReference>
<dbReference type="GO" id="GO:0005829">
    <property type="term" value="C:cytosol"/>
    <property type="evidence" value="ECO:0007669"/>
    <property type="project" value="TreeGrafter"/>
</dbReference>
<dbReference type="EC" id="6.1.1.14" evidence="10"/>
<comment type="similarity">
    <text evidence="2 10">Belongs to the class-II aminoacyl-tRNA synthetase family.</text>
</comment>
<feature type="domain" description="DALR anticodon binding" evidence="11">
    <location>
        <begin position="585"/>
        <end position="679"/>
    </location>
</feature>
<dbReference type="GO" id="GO:0005524">
    <property type="term" value="F:ATP binding"/>
    <property type="evidence" value="ECO:0007669"/>
    <property type="project" value="UniProtKB-UniRule"/>
</dbReference>
<name>A0A0R1F772_9LACO</name>
<keyword evidence="8 10" id="KW-0030">Aminoacyl-tRNA synthetase</keyword>
<accession>A0A0R1F772</accession>
<comment type="subunit">
    <text evidence="10">Tetramer of two alpha and two beta subunits.</text>
</comment>
<dbReference type="HAMAP" id="MF_00255">
    <property type="entry name" value="Gly_tRNA_synth_beta"/>
    <property type="match status" value="1"/>
</dbReference>
<dbReference type="GeneID" id="65917068"/>
<dbReference type="PATRIC" id="fig|913848.6.peg.1976"/>
<dbReference type="GO" id="GO:0004820">
    <property type="term" value="F:glycine-tRNA ligase activity"/>
    <property type="evidence" value="ECO:0007669"/>
    <property type="project" value="UniProtKB-UniRule"/>
</dbReference>
<dbReference type="InterPro" id="IPR015944">
    <property type="entry name" value="Gly-tRNA-synth_bsu"/>
</dbReference>
<dbReference type="GO" id="GO:0006426">
    <property type="term" value="P:glycyl-tRNA aminoacylation"/>
    <property type="evidence" value="ECO:0007669"/>
    <property type="project" value="UniProtKB-UniRule"/>
</dbReference>